<dbReference type="Proteomes" id="UP000245680">
    <property type="component" value="Unassembled WGS sequence"/>
</dbReference>
<accession>A0A2V2L7Z8</accession>
<dbReference type="EMBL" id="QGKU01000053">
    <property type="protein sequence ID" value="PWR01295.1"/>
    <property type="molecule type" value="Genomic_DNA"/>
</dbReference>
<evidence type="ECO:0000313" key="1">
    <source>
        <dbReference type="EMBL" id="PWR01295.1"/>
    </source>
</evidence>
<sequence length="99" mass="10363">MDLSFRDLGKVRVTAAGVSASFPDGGWSNQASAFRRRFAAATGLGRISGPEGTEVPQPADPGIAEDRLIGPDPLPATAVSWTVAEPEELDVPDELGFEP</sequence>
<reference evidence="1 2" key="1">
    <citation type="submission" date="2018-05" db="EMBL/GenBank/DDBJ databases">
        <title>Rhodobacteraceae gen. nov., sp. nov. isolated from sea water.</title>
        <authorList>
            <person name="Ren Y."/>
        </authorList>
    </citation>
    <scope>NUCLEOTIDE SEQUENCE [LARGE SCALE GENOMIC DNA]</scope>
    <source>
        <strain evidence="1 2">TG-679</strain>
    </source>
</reference>
<evidence type="ECO:0000313" key="2">
    <source>
        <dbReference type="Proteomes" id="UP000245680"/>
    </source>
</evidence>
<gene>
    <name evidence="1" type="ORF">DKT77_17660</name>
</gene>
<comment type="caution">
    <text evidence="1">The sequence shown here is derived from an EMBL/GenBank/DDBJ whole genome shotgun (WGS) entry which is preliminary data.</text>
</comment>
<organism evidence="1 2">
    <name type="scientific">Meridianimarinicoccus roseus</name>
    <dbReference type="NCBI Taxonomy" id="2072018"/>
    <lineage>
        <taxon>Bacteria</taxon>
        <taxon>Pseudomonadati</taxon>
        <taxon>Pseudomonadota</taxon>
        <taxon>Alphaproteobacteria</taxon>
        <taxon>Rhodobacterales</taxon>
        <taxon>Paracoccaceae</taxon>
        <taxon>Meridianimarinicoccus</taxon>
    </lineage>
</organism>
<protein>
    <submittedName>
        <fullName evidence="1">Uncharacterized protein</fullName>
    </submittedName>
</protein>
<keyword evidence="2" id="KW-1185">Reference proteome</keyword>
<name>A0A2V2L7Z8_9RHOB</name>
<dbReference type="AlphaFoldDB" id="A0A2V2L7Z8"/>
<proteinExistence type="predicted"/>